<evidence type="ECO:0000256" key="2">
    <source>
        <dbReference type="ARBA" id="ARBA00011043"/>
    </source>
</evidence>
<keyword evidence="8" id="KW-0460">Magnesium</keyword>
<comment type="caution">
    <text evidence="13">The sequence shown here is derived from an EMBL/GenBank/DDBJ whole genome shotgun (WGS) entry which is preliminary data.</text>
</comment>
<dbReference type="Proteomes" id="UP001179952">
    <property type="component" value="Unassembled WGS sequence"/>
</dbReference>
<dbReference type="CDD" id="cd14858">
    <property type="entry name" value="TrmE_N"/>
    <property type="match status" value="1"/>
</dbReference>
<dbReference type="Pfam" id="PF10396">
    <property type="entry name" value="TrmE_N"/>
    <property type="match status" value="1"/>
</dbReference>
<evidence type="ECO:0000256" key="3">
    <source>
        <dbReference type="ARBA" id="ARBA00022490"/>
    </source>
</evidence>
<dbReference type="Pfam" id="PF01926">
    <property type="entry name" value="MMR_HSR1"/>
    <property type="match status" value="1"/>
</dbReference>
<dbReference type="AlphaFoldDB" id="A0AAV9BKA0"/>
<dbReference type="GO" id="GO:0005525">
    <property type="term" value="F:GTP binding"/>
    <property type="evidence" value="ECO:0007669"/>
    <property type="project" value="UniProtKB-KW"/>
</dbReference>
<evidence type="ECO:0000256" key="7">
    <source>
        <dbReference type="ARBA" id="ARBA00022801"/>
    </source>
</evidence>
<evidence type="ECO:0000256" key="11">
    <source>
        <dbReference type="RuleBase" id="RU003313"/>
    </source>
</evidence>
<feature type="domain" description="TrmE-type G" evidence="12">
    <location>
        <begin position="306"/>
        <end position="473"/>
    </location>
</feature>
<keyword evidence="10 11" id="KW-0342">GTP-binding</keyword>
<dbReference type="CDD" id="cd04164">
    <property type="entry name" value="trmE"/>
    <property type="match status" value="1"/>
</dbReference>
<dbReference type="InterPro" id="IPR018948">
    <property type="entry name" value="GTP-bd_TrmE_N"/>
</dbReference>
<reference evidence="13" key="1">
    <citation type="journal article" date="2023" name="Nat. Commun.">
        <title>Diploid and tetraploid genomes of Acorus and the evolution of monocots.</title>
        <authorList>
            <person name="Ma L."/>
            <person name="Liu K.W."/>
            <person name="Li Z."/>
            <person name="Hsiao Y.Y."/>
            <person name="Qi Y."/>
            <person name="Fu T."/>
            <person name="Tang G.D."/>
            <person name="Zhang D."/>
            <person name="Sun W.H."/>
            <person name="Liu D.K."/>
            <person name="Li Y."/>
            <person name="Chen G.Z."/>
            <person name="Liu X.D."/>
            <person name="Liao X.Y."/>
            <person name="Jiang Y.T."/>
            <person name="Yu X."/>
            <person name="Hao Y."/>
            <person name="Huang J."/>
            <person name="Zhao X.W."/>
            <person name="Ke S."/>
            <person name="Chen Y.Y."/>
            <person name="Wu W.L."/>
            <person name="Hsu J.L."/>
            <person name="Lin Y.F."/>
            <person name="Huang M.D."/>
            <person name="Li C.Y."/>
            <person name="Huang L."/>
            <person name="Wang Z.W."/>
            <person name="Zhao X."/>
            <person name="Zhong W.Y."/>
            <person name="Peng D.H."/>
            <person name="Ahmad S."/>
            <person name="Lan S."/>
            <person name="Zhang J.S."/>
            <person name="Tsai W.C."/>
            <person name="Van de Peer Y."/>
            <person name="Liu Z.J."/>
        </authorList>
    </citation>
    <scope>NUCLEOTIDE SEQUENCE</scope>
    <source>
        <strain evidence="13">SCP</strain>
    </source>
</reference>
<dbReference type="InterPro" id="IPR027266">
    <property type="entry name" value="TrmE/GcvT-like"/>
</dbReference>
<dbReference type="GO" id="GO:0002098">
    <property type="term" value="P:tRNA wobble uridine modification"/>
    <property type="evidence" value="ECO:0007669"/>
    <property type="project" value="TreeGrafter"/>
</dbReference>
<dbReference type="InterPro" id="IPR004520">
    <property type="entry name" value="GTPase_MnmE"/>
</dbReference>
<sequence>MPSLEHLFHCSFNQVHDLVHPSCSSNLSTKISPRKQRSTNLEYSFQPSLKTDKTLVLTRDERTETTSTGGKEEASELSSSTSTIAAIVTSLGGGPAAVGIVRLSGPSAVSIVGRVFRPASVGRGGAAPVPWRPRSHFVEYGFVSDIRGGLIDEVIVVPMLAPRSYTREDVVELQCHGSDICLHRVLRACLEAGARLAEPGEFTLRAFLNGRLDLAQSENIAKLISAKTVAAADSALAGIQGGFSALVKSLRTQCIELLVEIEARLDFDDEMPPLDTNIVMDKIQEMWQDVQQALDTAHYDKLLQSGLQIAIIGRPNVGKSSLLNAWSKSDRAIVTEIAGTTRDVVEANVTVNGIPVTLLDTAGIRETNDVVEKIGVQRSEAVALGADVIIMTISALEGWTAEDRNLLERIQVNQKSTGSTTPIILVINKRDCVATATIKQFDTDRTFNKHVFTCAVTGQGIEDLESAIREVIGLHPIPTGGRKWTVNQRQCEQLLQTREALSRLKSSINEELPLDFWTIDLREAALALGQISAPTTGGEGRFPMNPSLHLFQSLYCVWKLKIPLQGRGCCGLHSKIDFSRRHTSQDGIRKKPAFAFCAMLSGRQRNISYVSAHIPVWFGIGVFRTHDGNGYKVLFHGGDVGSRVGD</sequence>
<evidence type="ECO:0000256" key="1">
    <source>
        <dbReference type="ARBA" id="ARBA00004229"/>
    </source>
</evidence>
<protein>
    <submittedName>
        <fullName evidence="13">tRNA modification GTPase mnmE</fullName>
    </submittedName>
</protein>
<dbReference type="GO" id="GO:0009507">
    <property type="term" value="C:chloroplast"/>
    <property type="evidence" value="ECO:0007669"/>
    <property type="project" value="UniProtKB-SubCell"/>
</dbReference>
<dbReference type="InterPro" id="IPR027368">
    <property type="entry name" value="MnmE_dom2"/>
</dbReference>
<evidence type="ECO:0000256" key="6">
    <source>
        <dbReference type="ARBA" id="ARBA00022741"/>
    </source>
</evidence>
<dbReference type="NCBIfam" id="TIGR00231">
    <property type="entry name" value="small_GTP"/>
    <property type="match status" value="1"/>
</dbReference>
<dbReference type="InterPro" id="IPR006073">
    <property type="entry name" value="GTP-bd"/>
</dbReference>
<dbReference type="PROSITE" id="PS51709">
    <property type="entry name" value="G_TRME"/>
    <property type="match status" value="1"/>
</dbReference>
<keyword evidence="3" id="KW-0963">Cytoplasm</keyword>
<dbReference type="SUPFAM" id="SSF52540">
    <property type="entry name" value="P-loop containing nucleoside triphosphate hydrolases"/>
    <property type="match status" value="1"/>
</dbReference>
<dbReference type="Gene3D" id="3.30.1360.120">
    <property type="entry name" value="Probable tRNA modification gtpase trme, domain 1"/>
    <property type="match status" value="1"/>
</dbReference>
<dbReference type="PANTHER" id="PTHR42714">
    <property type="entry name" value="TRNA MODIFICATION GTPASE GTPBP3"/>
    <property type="match status" value="1"/>
</dbReference>
<dbReference type="GO" id="GO:0005829">
    <property type="term" value="C:cytosol"/>
    <property type="evidence" value="ECO:0007669"/>
    <property type="project" value="TreeGrafter"/>
</dbReference>
<dbReference type="NCBIfam" id="TIGR00450">
    <property type="entry name" value="mnmE_trmE_thdF"/>
    <property type="match status" value="1"/>
</dbReference>
<evidence type="ECO:0000256" key="9">
    <source>
        <dbReference type="ARBA" id="ARBA00022958"/>
    </source>
</evidence>
<dbReference type="GO" id="GO:0042802">
    <property type="term" value="F:identical protein binding"/>
    <property type="evidence" value="ECO:0007669"/>
    <property type="project" value="UniProtKB-ARBA"/>
</dbReference>
<dbReference type="PANTHER" id="PTHR42714:SF2">
    <property type="entry name" value="TRNA MODIFICATION GTPASE GTPBP3, MITOCHONDRIAL"/>
    <property type="match status" value="1"/>
</dbReference>
<keyword evidence="7" id="KW-0378">Hydrolase</keyword>
<reference evidence="13" key="2">
    <citation type="submission" date="2023-06" db="EMBL/GenBank/DDBJ databases">
        <authorList>
            <person name="Ma L."/>
            <person name="Liu K.-W."/>
            <person name="Li Z."/>
            <person name="Hsiao Y.-Y."/>
            <person name="Qi Y."/>
            <person name="Fu T."/>
            <person name="Tang G."/>
            <person name="Zhang D."/>
            <person name="Sun W.-H."/>
            <person name="Liu D.-K."/>
            <person name="Li Y."/>
            <person name="Chen G.-Z."/>
            <person name="Liu X.-D."/>
            <person name="Liao X.-Y."/>
            <person name="Jiang Y.-T."/>
            <person name="Yu X."/>
            <person name="Hao Y."/>
            <person name="Huang J."/>
            <person name="Zhao X.-W."/>
            <person name="Ke S."/>
            <person name="Chen Y.-Y."/>
            <person name="Wu W.-L."/>
            <person name="Hsu J.-L."/>
            <person name="Lin Y.-F."/>
            <person name="Huang M.-D."/>
            <person name="Li C.-Y."/>
            <person name="Huang L."/>
            <person name="Wang Z.-W."/>
            <person name="Zhao X."/>
            <person name="Zhong W.-Y."/>
            <person name="Peng D.-H."/>
            <person name="Ahmad S."/>
            <person name="Lan S."/>
            <person name="Zhang J.-S."/>
            <person name="Tsai W.-C."/>
            <person name="Van De Peer Y."/>
            <person name="Liu Z.-J."/>
        </authorList>
    </citation>
    <scope>NUCLEOTIDE SEQUENCE</scope>
    <source>
        <strain evidence="13">SCP</strain>
        <tissue evidence="13">Leaves</tissue>
    </source>
</reference>
<dbReference type="FunFam" id="3.40.50.300:FF:000494">
    <property type="entry name" value="tRNA modification GTPase MnmE"/>
    <property type="match status" value="1"/>
</dbReference>
<dbReference type="InterPro" id="IPR027417">
    <property type="entry name" value="P-loop_NTPase"/>
</dbReference>
<dbReference type="Gene3D" id="3.40.50.300">
    <property type="entry name" value="P-loop containing nucleotide triphosphate hydrolases"/>
    <property type="match status" value="1"/>
</dbReference>
<dbReference type="HAMAP" id="MF_00379">
    <property type="entry name" value="GTPase_MnmE"/>
    <property type="match status" value="1"/>
</dbReference>
<dbReference type="FunFam" id="3.30.1360.120:FF:000003">
    <property type="entry name" value="tRNA modification GTPase MnmE"/>
    <property type="match status" value="1"/>
</dbReference>
<evidence type="ECO:0000256" key="5">
    <source>
        <dbReference type="ARBA" id="ARBA00022723"/>
    </source>
</evidence>
<organism evidence="13 14">
    <name type="scientific">Acorus gramineus</name>
    <name type="common">Dwarf sweet flag</name>
    <dbReference type="NCBI Taxonomy" id="55184"/>
    <lineage>
        <taxon>Eukaryota</taxon>
        <taxon>Viridiplantae</taxon>
        <taxon>Streptophyta</taxon>
        <taxon>Embryophyta</taxon>
        <taxon>Tracheophyta</taxon>
        <taxon>Spermatophyta</taxon>
        <taxon>Magnoliopsida</taxon>
        <taxon>Liliopsida</taxon>
        <taxon>Acoraceae</taxon>
        <taxon>Acorus</taxon>
    </lineage>
</organism>
<keyword evidence="5" id="KW-0479">Metal-binding</keyword>
<gene>
    <name evidence="13" type="ORF">QJS04_geneDACA014459</name>
</gene>
<evidence type="ECO:0000256" key="4">
    <source>
        <dbReference type="ARBA" id="ARBA00022694"/>
    </source>
</evidence>
<evidence type="ECO:0000256" key="8">
    <source>
        <dbReference type="ARBA" id="ARBA00022842"/>
    </source>
</evidence>
<keyword evidence="4 11" id="KW-0819">tRNA processing</keyword>
<dbReference type="InterPro" id="IPR025867">
    <property type="entry name" value="MnmE_helical"/>
</dbReference>
<comment type="subcellular location">
    <subcellularLocation>
        <location evidence="1">Plastid</location>
        <location evidence="1">Chloroplast</location>
    </subcellularLocation>
</comment>
<dbReference type="EMBL" id="JAUJYN010000002">
    <property type="protein sequence ID" value="KAK1277010.1"/>
    <property type="molecule type" value="Genomic_DNA"/>
</dbReference>
<keyword evidence="9" id="KW-0630">Potassium</keyword>
<evidence type="ECO:0000259" key="12">
    <source>
        <dbReference type="PROSITE" id="PS51709"/>
    </source>
</evidence>
<dbReference type="Pfam" id="PF12631">
    <property type="entry name" value="MnmE_helical"/>
    <property type="match status" value="1"/>
</dbReference>
<accession>A0AAV9BKA0</accession>
<keyword evidence="14" id="KW-1185">Reference proteome</keyword>
<proteinExistence type="inferred from homology"/>
<dbReference type="Gene3D" id="1.20.120.430">
    <property type="entry name" value="tRNA modification GTPase MnmE domain 2"/>
    <property type="match status" value="1"/>
</dbReference>
<dbReference type="InterPro" id="IPR005225">
    <property type="entry name" value="Small_GTP-bd"/>
</dbReference>
<evidence type="ECO:0000256" key="10">
    <source>
        <dbReference type="ARBA" id="ARBA00023134"/>
    </source>
</evidence>
<evidence type="ECO:0000313" key="13">
    <source>
        <dbReference type="EMBL" id="KAK1277010.1"/>
    </source>
</evidence>
<keyword evidence="6 11" id="KW-0547">Nucleotide-binding</keyword>
<dbReference type="GO" id="GO:0030488">
    <property type="term" value="P:tRNA methylation"/>
    <property type="evidence" value="ECO:0007669"/>
    <property type="project" value="TreeGrafter"/>
</dbReference>
<evidence type="ECO:0000313" key="14">
    <source>
        <dbReference type="Proteomes" id="UP001179952"/>
    </source>
</evidence>
<dbReference type="GO" id="GO:0003924">
    <property type="term" value="F:GTPase activity"/>
    <property type="evidence" value="ECO:0007669"/>
    <property type="project" value="InterPro"/>
</dbReference>
<name>A0AAV9BKA0_ACOGR</name>
<dbReference type="InterPro" id="IPR031168">
    <property type="entry name" value="G_TrmE"/>
</dbReference>
<comment type="similarity">
    <text evidence="2 11">Belongs to the TRAFAC class TrmE-Era-EngA-EngB-Septin-like GTPase superfamily. TrmE GTPase family.</text>
</comment>
<dbReference type="GO" id="GO:0046872">
    <property type="term" value="F:metal ion binding"/>
    <property type="evidence" value="ECO:0007669"/>
    <property type="project" value="UniProtKB-KW"/>
</dbReference>